<dbReference type="Gene3D" id="3.40.50.1820">
    <property type="entry name" value="alpha/beta hydrolase"/>
    <property type="match status" value="1"/>
</dbReference>
<dbReference type="RefSeq" id="WP_380685685.1">
    <property type="nucleotide sequence ID" value="NZ_JBHRSS010000001.1"/>
</dbReference>
<dbReference type="InterPro" id="IPR050228">
    <property type="entry name" value="Carboxylesterase_BioH"/>
</dbReference>
<dbReference type="PANTHER" id="PTHR43194">
    <property type="entry name" value="HYDROLASE ALPHA/BETA FOLD FAMILY"/>
    <property type="match status" value="1"/>
</dbReference>
<feature type="domain" description="AB hydrolase-1" evidence="1">
    <location>
        <begin position="166"/>
        <end position="399"/>
    </location>
</feature>
<reference evidence="3" key="1">
    <citation type="journal article" date="2019" name="Int. J. Syst. Evol. Microbiol.">
        <title>The Global Catalogue of Microorganisms (GCM) 10K type strain sequencing project: providing services to taxonomists for standard genome sequencing and annotation.</title>
        <authorList>
            <consortium name="The Broad Institute Genomics Platform"/>
            <consortium name="The Broad Institute Genome Sequencing Center for Infectious Disease"/>
            <person name="Wu L."/>
            <person name="Ma J."/>
        </authorList>
    </citation>
    <scope>NUCLEOTIDE SEQUENCE [LARGE SCALE GENOMIC DNA]</scope>
    <source>
        <strain evidence="3">KCTC 52640</strain>
    </source>
</reference>
<name>A0ABV7EKV6_9GAMM</name>
<dbReference type="GO" id="GO:0016787">
    <property type="term" value="F:hydrolase activity"/>
    <property type="evidence" value="ECO:0007669"/>
    <property type="project" value="UniProtKB-KW"/>
</dbReference>
<accession>A0ABV7EKV6</accession>
<evidence type="ECO:0000259" key="1">
    <source>
        <dbReference type="Pfam" id="PF12697"/>
    </source>
</evidence>
<dbReference type="PANTHER" id="PTHR43194:SF2">
    <property type="entry name" value="PEROXISOMAL MEMBRANE PROTEIN LPX1"/>
    <property type="match status" value="1"/>
</dbReference>
<dbReference type="InterPro" id="IPR029058">
    <property type="entry name" value="AB_hydrolase_fold"/>
</dbReference>
<dbReference type="EMBL" id="JBHRSS010000001">
    <property type="protein sequence ID" value="MFC3102531.1"/>
    <property type="molecule type" value="Genomic_DNA"/>
</dbReference>
<protein>
    <submittedName>
        <fullName evidence="2">Alpha/beta fold hydrolase</fullName>
    </submittedName>
</protein>
<evidence type="ECO:0000313" key="2">
    <source>
        <dbReference type="EMBL" id="MFC3102531.1"/>
    </source>
</evidence>
<keyword evidence="2" id="KW-0378">Hydrolase</keyword>
<keyword evidence="3" id="KW-1185">Reference proteome</keyword>
<dbReference type="InterPro" id="IPR000073">
    <property type="entry name" value="AB_hydrolase_1"/>
</dbReference>
<dbReference type="Proteomes" id="UP001595462">
    <property type="component" value="Unassembled WGS sequence"/>
</dbReference>
<evidence type="ECO:0000313" key="3">
    <source>
        <dbReference type="Proteomes" id="UP001595462"/>
    </source>
</evidence>
<sequence length="414" mass="45472">MRHLDTLHRQRWQEACGRDRDLAGLAIGADVSFAISCGDTHAVFTFCNGYCQSDSGRQPAFTLVADDSDWETFFLKEPPPAYQSFFGMLMRVSSASIAGDELVMAQHAHLVRRVLDIGRETLAGTCVEPDPVRRSKADLSAGYVEIEIDGESLDIFYESAGHGRDVLLLHTAGAYARQYHGLMAESALTERCRLVAFDLPGHGRSDALPGVAPADYSLTTELYAQIILSVISQLDLDRPVLSGSSMAGEICLEMALRSADRLAGVIACEASDYVPGRTTPWARHPRVNQSLFVPEWINGLMAPHTSAACRQQVWWGYSQGGYATFAGDIDFYTGEWDARERVASIDTAVCPVVMLTGEYDYSCTPEMSKATAKKIPGAVYWTMPKLGHFPMAEHPSVFATHFIRALDLIEVDSE</sequence>
<organism evidence="2 3">
    <name type="scientific">Salinisphaera aquimarina</name>
    <dbReference type="NCBI Taxonomy" id="2094031"/>
    <lineage>
        <taxon>Bacteria</taxon>
        <taxon>Pseudomonadati</taxon>
        <taxon>Pseudomonadota</taxon>
        <taxon>Gammaproteobacteria</taxon>
        <taxon>Salinisphaerales</taxon>
        <taxon>Salinisphaeraceae</taxon>
        <taxon>Salinisphaera</taxon>
    </lineage>
</organism>
<gene>
    <name evidence="2" type="ORF">ACFOSU_01345</name>
</gene>
<proteinExistence type="predicted"/>
<dbReference type="Pfam" id="PF12697">
    <property type="entry name" value="Abhydrolase_6"/>
    <property type="match status" value="1"/>
</dbReference>
<dbReference type="SUPFAM" id="SSF53474">
    <property type="entry name" value="alpha/beta-Hydrolases"/>
    <property type="match status" value="1"/>
</dbReference>
<comment type="caution">
    <text evidence="2">The sequence shown here is derived from an EMBL/GenBank/DDBJ whole genome shotgun (WGS) entry which is preliminary data.</text>
</comment>